<evidence type="ECO:0000256" key="1">
    <source>
        <dbReference type="ARBA" id="ARBA00023015"/>
    </source>
</evidence>
<dbReference type="Gene3D" id="1.10.10.60">
    <property type="entry name" value="Homeodomain-like"/>
    <property type="match status" value="1"/>
</dbReference>
<dbReference type="Proteomes" id="UP001422074">
    <property type="component" value="Unassembled WGS sequence"/>
</dbReference>
<protein>
    <submittedName>
        <fullName evidence="8">Sigma-70 family RNA polymerase sigma factor</fullName>
    </submittedName>
</protein>
<evidence type="ECO:0000256" key="2">
    <source>
        <dbReference type="ARBA" id="ARBA00023082"/>
    </source>
</evidence>
<feature type="compositionally biased region" description="Basic and acidic residues" evidence="5">
    <location>
        <begin position="52"/>
        <end position="61"/>
    </location>
</feature>
<dbReference type="EMBL" id="JBDFRB010000007">
    <property type="protein sequence ID" value="MEN2744879.1"/>
    <property type="molecule type" value="Genomic_DNA"/>
</dbReference>
<dbReference type="PANTHER" id="PTHR30385">
    <property type="entry name" value="SIGMA FACTOR F FLAGELLAR"/>
    <property type="match status" value="1"/>
</dbReference>
<dbReference type="InterPro" id="IPR036388">
    <property type="entry name" value="WH-like_DNA-bd_sf"/>
</dbReference>
<dbReference type="PANTHER" id="PTHR30385:SF4">
    <property type="entry name" value="RNA POLYMERASE SIGMA-E FACTOR"/>
    <property type="match status" value="1"/>
</dbReference>
<name>A0ABU9X0B2_9MICC</name>
<dbReference type="RefSeq" id="WP_345885213.1">
    <property type="nucleotide sequence ID" value="NZ_JBDFRB010000007.1"/>
</dbReference>
<dbReference type="Pfam" id="PF04545">
    <property type="entry name" value="Sigma70_r4"/>
    <property type="match status" value="1"/>
</dbReference>
<evidence type="ECO:0000313" key="9">
    <source>
        <dbReference type="Proteomes" id="UP001422074"/>
    </source>
</evidence>
<feature type="domain" description="RNA polymerase sigma-70 region 4" evidence="7">
    <location>
        <begin position="253"/>
        <end position="295"/>
    </location>
</feature>
<dbReference type="Pfam" id="PF04542">
    <property type="entry name" value="Sigma70_r2"/>
    <property type="match status" value="1"/>
</dbReference>
<keyword evidence="9" id="KW-1185">Reference proteome</keyword>
<keyword evidence="1" id="KW-0805">Transcription regulation</keyword>
<dbReference type="InterPro" id="IPR007630">
    <property type="entry name" value="RNA_pol_sigma70_r4"/>
</dbReference>
<feature type="compositionally biased region" description="Basic residues" evidence="5">
    <location>
        <begin position="17"/>
        <end position="27"/>
    </location>
</feature>
<dbReference type="InterPro" id="IPR013325">
    <property type="entry name" value="RNA_pol_sigma_r2"/>
</dbReference>
<evidence type="ECO:0000313" key="8">
    <source>
        <dbReference type="EMBL" id="MEN2744879.1"/>
    </source>
</evidence>
<dbReference type="SUPFAM" id="SSF88946">
    <property type="entry name" value="Sigma2 domain of RNA polymerase sigma factors"/>
    <property type="match status" value="1"/>
</dbReference>
<keyword evidence="2" id="KW-0731">Sigma factor</keyword>
<evidence type="ECO:0000259" key="6">
    <source>
        <dbReference type="Pfam" id="PF04542"/>
    </source>
</evidence>
<dbReference type="Gene3D" id="1.10.10.10">
    <property type="entry name" value="Winged helix-like DNA-binding domain superfamily/Winged helix DNA-binding domain"/>
    <property type="match status" value="1"/>
</dbReference>
<dbReference type="SUPFAM" id="SSF88659">
    <property type="entry name" value="Sigma3 and sigma4 domains of RNA polymerase sigma factors"/>
    <property type="match status" value="2"/>
</dbReference>
<organism evidence="8 9">
    <name type="scientific">Sinomonas halotolerans</name>
    <dbReference type="NCBI Taxonomy" id="1644133"/>
    <lineage>
        <taxon>Bacteria</taxon>
        <taxon>Bacillati</taxon>
        <taxon>Actinomycetota</taxon>
        <taxon>Actinomycetes</taxon>
        <taxon>Micrococcales</taxon>
        <taxon>Micrococcaceae</taxon>
        <taxon>Sinomonas</taxon>
    </lineage>
</organism>
<evidence type="ECO:0000256" key="5">
    <source>
        <dbReference type="SAM" id="MobiDB-lite"/>
    </source>
</evidence>
<dbReference type="Gene3D" id="1.20.120.1810">
    <property type="match status" value="1"/>
</dbReference>
<gene>
    <name evidence="8" type="ORF">ABCQ75_10055</name>
</gene>
<feature type="region of interest" description="Disordered" evidence="5">
    <location>
        <begin position="209"/>
        <end position="231"/>
    </location>
</feature>
<comment type="caution">
    <text evidence="8">The sequence shown here is derived from an EMBL/GenBank/DDBJ whole genome shotgun (WGS) entry which is preliminary data.</text>
</comment>
<dbReference type="InterPro" id="IPR013324">
    <property type="entry name" value="RNA_pol_sigma_r3/r4-like"/>
</dbReference>
<sequence length="300" mass="32776">MEAASHPNVVPLQPPTRTHRAAPRPIRRPCPDGNGPDGLHGSEQPYGSEQPLRPRAERSEAPQRSVPMEEAAGDDAAAALATDYLGVADALARRFRCPGHDADDLRQVARLGLMKAARRYREALGHGFVPYAVPTITGELKRYLRDQSWVIRPPRSIQELRLKINALRPALTQELGHDPTTAELSTAAGVPAMDVAEAQMADASLVTRPVEHGDGSDDSEEPRVGITPSALDPGFERVEALHALAGALEDSTAADRRLLTLRFVEEKTQSEIARELGVSQMQVSRLLKKLLDRLRRRMAA</sequence>
<feature type="domain" description="RNA polymerase sigma-70 region 2" evidence="6">
    <location>
        <begin position="82"/>
        <end position="149"/>
    </location>
</feature>
<dbReference type="InterPro" id="IPR014284">
    <property type="entry name" value="RNA_pol_sigma-70_dom"/>
</dbReference>
<evidence type="ECO:0000256" key="4">
    <source>
        <dbReference type="ARBA" id="ARBA00023163"/>
    </source>
</evidence>
<dbReference type="InterPro" id="IPR007627">
    <property type="entry name" value="RNA_pol_sigma70_r2"/>
</dbReference>
<evidence type="ECO:0000256" key="3">
    <source>
        <dbReference type="ARBA" id="ARBA00023125"/>
    </source>
</evidence>
<keyword evidence="4" id="KW-0804">Transcription</keyword>
<keyword evidence="3" id="KW-0238">DNA-binding</keyword>
<proteinExistence type="predicted"/>
<evidence type="ECO:0000259" key="7">
    <source>
        <dbReference type="Pfam" id="PF04545"/>
    </source>
</evidence>
<dbReference type="NCBIfam" id="TIGR02937">
    <property type="entry name" value="sigma70-ECF"/>
    <property type="match status" value="1"/>
</dbReference>
<reference evidence="8 9" key="1">
    <citation type="submission" date="2024-05" db="EMBL/GenBank/DDBJ databases">
        <title>Sinomonas sp. nov., isolated from a waste landfill.</title>
        <authorList>
            <person name="Zhao Y."/>
        </authorList>
    </citation>
    <scope>NUCLEOTIDE SEQUENCE [LARGE SCALE GENOMIC DNA]</scope>
    <source>
        <strain evidence="8 9">CCTCC AB2014300</strain>
    </source>
</reference>
<accession>A0ABU9X0B2</accession>
<feature type="region of interest" description="Disordered" evidence="5">
    <location>
        <begin position="1"/>
        <end position="74"/>
    </location>
</feature>